<protein>
    <submittedName>
        <fullName evidence="2">Uncharacterized protein</fullName>
    </submittedName>
</protein>
<dbReference type="EMBL" id="CP134145">
    <property type="protein sequence ID" value="WNC71182.1"/>
    <property type="molecule type" value="Genomic_DNA"/>
</dbReference>
<evidence type="ECO:0000313" key="2">
    <source>
        <dbReference type="EMBL" id="WNC71182.1"/>
    </source>
</evidence>
<feature type="transmembrane region" description="Helical" evidence="1">
    <location>
        <begin position="169"/>
        <end position="186"/>
    </location>
</feature>
<keyword evidence="1" id="KW-0472">Membrane</keyword>
<organism evidence="2 3">
    <name type="scientific">Thalassotalea psychrophila</name>
    <dbReference type="NCBI Taxonomy" id="3065647"/>
    <lineage>
        <taxon>Bacteria</taxon>
        <taxon>Pseudomonadati</taxon>
        <taxon>Pseudomonadota</taxon>
        <taxon>Gammaproteobacteria</taxon>
        <taxon>Alteromonadales</taxon>
        <taxon>Colwelliaceae</taxon>
        <taxon>Thalassotalea</taxon>
    </lineage>
</organism>
<evidence type="ECO:0000256" key="1">
    <source>
        <dbReference type="SAM" id="Phobius"/>
    </source>
</evidence>
<dbReference type="RefSeq" id="WP_348390317.1">
    <property type="nucleotide sequence ID" value="NZ_CP134145.1"/>
</dbReference>
<dbReference type="Proteomes" id="UP001258994">
    <property type="component" value="Chromosome"/>
</dbReference>
<name>A0ABY9TQR9_9GAMM</name>
<evidence type="ECO:0000313" key="3">
    <source>
        <dbReference type="Proteomes" id="UP001258994"/>
    </source>
</evidence>
<feature type="transmembrane region" description="Helical" evidence="1">
    <location>
        <begin position="37"/>
        <end position="55"/>
    </location>
</feature>
<sequence>MIIQKHRLISIFILLIAILSVAPLIHAYSGIALINNTTIGWIIKSLFLVTVIFSINSYSHKRQLQMLFWVSLYLSWNVICIVRGAFIAENYWDYKGLITNALALCVPLVAYCSVNSILVKKIIKFLIIYTTLTFILILPIMPTDAYGFYLVPFSLILLFIGPLNNKCKLFLIVISLFVIFSDFGARSNVIKFVVPLILGMFYYFRTYFSLSLLNSIRIALFACPIILFSLASFGTFNVFKISTYIEGNYTQTRFDMKGDKTEDNLTADTRTFLYLDVLSTASLNDSWYFGRSPARGNISEHFGEQDMTGRNERLGNEVAILNVFTWTGLIGCVLLFLVYYKASFLAINNSDNVFSKILGLFLAFRWAYAWVEDVNNFSLNHVFLWVLIGMCYSTSFRKMTDYEFKVWVIDLFRFKIRYS</sequence>
<feature type="transmembrane region" description="Helical" evidence="1">
    <location>
        <begin position="94"/>
        <end position="114"/>
    </location>
</feature>
<feature type="transmembrane region" description="Helical" evidence="1">
    <location>
        <begin position="319"/>
        <end position="340"/>
    </location>
</feature>
<feature type="transmembrane region" description="Helical" evidence="1">
    <location>
        <begin position="67"/>
        <end position="88"/>
    </location>
</feature>
<feature type="transmembrane region" description="Helical" evidence="1">
    <location>
        <begin position="192"/>
        <end position="213"/>
    </location>
</feature>
<proteinExistence type="predicted"/>
<feature type="transmembrane region" description="Helical" evidence="1">
    <location>
        <begin position="121"/>
        <end position="140"/>
    </location>
</feature>
<feature type="transmembrane region" description="Helical" evidence="1">
    <location>
        <begin position="377"/>
        <end position="395"/>
    </location>
</feature>
<reference evidence="3" key="1">
    <citation type="submission" date="2023-09" db="EMBL/GenBank/DDBJ databases">
        <authorList>
            <person name="Li S."/>
            <person name="Li X."/>
            <person name="Zhang C."/>
            <person name="Zhao Z."/>
        </authorList>
    </citation>
    <scope>NUCLEOTIDE SEQUENCE [LARGE SCALE GENOMIC DNA]</scope>
    <source>
        <strain evidence="3">SQ149</strain>
    </source>
</reference>
<keyword evidence="1" id="KW-0812">Transmembrane</keyword>
<feature type="transmembrane region" description="Helical" evidence="1">
    <location>
        <begin position="218"/>
        <end position="239"/>
    </location>
</feature>
<accession>A0ABY9TQR9</accession>
<gene>
    <name evidence="2" type="ORF">RGQ13_13760</name>
</gene>
<keyword evidence="1" id="KW-1133">Transmembrane helix</keyword>
<keyword evidence="3" id="KW-1185">Reference proteome</keyword>